<comment type="caution">
    <text evidence="4">The sequence shown here is derived from an EMBL/GenBank/DDBJ whole genome shotgun (WGS) entry which is preliminary data.</text>
</comment>
<keyword evidence="1" id="KW-0479">Metal-binding</keyword>
<evidence type="ECO:0000256" key="2">
    <source>
        <dbReference type="SAM" id="MobiDB-lite"/>
    </source>
</evidence>
<feature type="domain" description="C2H2-type" evidence="3">
    <location>
        <begin position="326"/>
        <end position="355"/>
    </location>
</feature>
<organism evidence="4 5">
    <name type="scientific">Purpureocillium lilacinum</name>
    <name type="common">Paecilomyces lilacinus</name>
    <dbReference type="NCBI Taxonomy" id="33203"/>
    <lineage>
        <taxon>Eukaryota</taxon>
        <taxon>Fungi</taxon>
        <taxon>Dikarya</taxon>
        <taxon>Ascomycota</taxon>
        <taxon>Pezizomycotina</taxon>
        <taxon>Sordariomycetes</taxon>
        <taxon>Hypocreomycetidae</taxon>
        <taxon>Hypocreales</taxon>
        <taxon>Ophiocordycipitaceae</taxon>
        <taxon>Purpureocillium</taxon>
    </lineage>
</organism>
<accession>A0ABR0BJV1</accession>
<gene>
    <name evidence="4" type="ORF">Purlil1_11485</name>
</gene>
<reference evidence="4 5" key="1">
    <citation type="journal article" date="2024" name="Microbiol. Resour. Announc.">
        <title>Genome annotations for the ascomycete fungi Trichoderma harzianum, Trichoderma aggressivum, and Purpureocillium lilacinum.</title>
        <authorList>
            <person name="Beijen E.P.W."/>
            <person name="Ohm R.A."/>
        </authorList>
    </citation>
    <scope>NUCLEOTIDE SEQUENCE [LARGE SCALE GENOMIC DNA]</scope>
    <source>
        <strain evidence="4 5">CBS 150709</strain>
    </source>
</reference>
<dbReference type="PROSITE" id="PS50157">
    <property type="entry name" value="ZINC_FINGER_C2H2_2"/>
    <property type="match status" value="1"/>
</dbReference>
<feature type="compositionally biased region" description="Basic and acidic residues" evidence="2">
    <location>
        <begin position="1"/>
        <end position="23"/>
    </location>
</feature>
<evidence type="ECO:0000259" key="3">
    <source>
        <dbReference type="PROSITE" id="PS50157"/>
    </source>
</evidence>
<evidence type="ECO:0000313" key="5">
    <source>
        <dbReference type="Proteomes" id="UP001287286"/>
    </source>
</evidence>
<name>A0ABR0BJV1_PURLI</name>
<evidence type="ECO:0000313" key="4">
    <source>
        <dbReference type="EMBL" id="KAK4081893.1"/>
    </source>
</evidence>
<sequence>MQEKEDLLVRRPYSEHDRDHRAPENIGSPPPPVPLATLVCENSATETAGCTAALSLRRAAGRHSCTLHAELRFVGRSRESRVSPPSRHNVHEVCLGALRRHVDATYIAQHARALRSPNALALGSVPPHEDELSMGAEGPPRINEAQGLRPRHLWQRRLEPCYAPYSTMAQSVSNSDHYRHSTFKSAASPGVQYCLPAASVGGGSVAERHRGCAKPDRFSCTTNGASPTASDLDEIAQARLNSGVKTLPPQRGTWCHTKPVGSCRPPLLRPMAPVSQPDRPTPLSTGSLMIPSPIRHDKQPTHFVDSLGRHRIPPSARRRDTGERPWVCGSCPKGFARSDILKRHAMICRKLREKPHGIASLSHPQAHITTSPQAQVTQTSTVSRLASEPGIYQPISQGKVVAPSADARPRKSAVVGVQKEPPYAGNPGLAGNDAPDTWSTAFNDMGYSQQDGADAPELMHLQQLLNEGVINELKERSGW</sequence>
<dbReference type="SUPFAM" id="SSF57667">
    <property type="entry name" value="beta-beta-alpha zinc fingers"/>
    <property type="match status" value="1"/>
</dbReference>
<dbReference type="InterPro" id="IPR013087">
    <property type="entry name" value="Znf_C2H2_type"/>
</dbReference>
<keyword evidence="1" id="KW-0862">Zinc</keyword>
<keyword evidence="5" id="KW-1185">Reference proteome</keyword>
<dbReference type="InterPro" id="IPR036236">
    <property type="entry name" value="Znf_C2H2_sf"/>
</dbReference>
<feature type="region of interest" description="Disordered" evidence="2">
    <location>
        <begin position="1"/>
        <end position="32"/>
    </location>
</feature>
<evidence type="ECO:0000256" key="1">
    <source>
        <dbReference type="PROSITE-ProRule" id="PRU00042"/>
    </source>
</evidence>
<protein>
    <recommendedName>
        <fullName evidence="3">C2H2-type domain-containing protein</fullName>
    </recommendedName>
</protein>
<proteinExistence type="predicted"/>
<dbReference type="Gene3D" id="3.30.160.60">
    <property type="entry name" value="Classic Zinc Finger"/>
    <property type="match status" value="1"/>
</dbReference>
<keyword evidence="1" id="KW-0863">Zinc-finger</keyword>
<dbReference type="EMBL" id="JAWRVI010000070">
    <property type="protein sequence ID" value="KAK4081893.1"/>
    <property type="molecule type" value="Genomic_DNA"/>
</dbReference>
<dbReference type="Proteomes" id="UP001287286">
    <property type="component" value="Unassembled WGS sequence"/>
</dbReference>